<dbReference type="Proteomes" id="UP001221757">
    <property type="component" value="Unassembled WGS sequence"/>
</dbReference>
<feature type="compositionally biased region" description="Low complexity" evidence="1">
    <location>
        <begin position="1"/>
        <end position="11"/>
    </location>
</feature>
<reference evidence="2" key="1">
    <citation type="submission" date="2023-03" db="EMBL/GenBank/DDBJ databases">
        <title>Massive genome expansion in bonnet fungi (Mycena s.s.) driven by repeated elements and novel gene families across ecological guilds.</title>
        <authorList>
            <consortium name="Lawrence Berkeley National Laboratory"/>
            <person name="Harder C.B."/>
            <person name="Miyauchi S."/>
            <person name="Viragh M."/>
            <person name="Kuo A."/>
            <person name="Thoen E."/>
            <person name="Andreopoulos B."/>
            <person name="Lu D."/>
            <person name="Skrede I."/>
            <person name="Drula E."/>
            <person name="Henrissat B."/>
            <person name="Morin E."/>
            <person name="Kohler A."/>
            <person name="Barry K."/>
            <person name="LaButti K."/>
            <person name="Morin E."/>
            <person name="Salamov A."/>
            <person name="Lipzen A."/>
            <person name="Mereny Z."/>
            <person name="Hegedus B."/>
            <person name="Baldrian P."/>
            <person name="Stursova M."/>
            <person name="Weitz H."/>
            <person name="Taylor A."/>
            <person name="Grigoriev I.V."/>
            <person name="Nagy L.G."/>
            <person name="Martin F."/>
            <person name="Kauserud H."/>
        </authorList>
    </citation>
    <scope>NUCLEOTIDE SEQUENCE</scope>
    <source>
        <strain evidence="2">CBHHK067</strain>
    </source>
</reference>
<accession>A0AAD7GLK9</accession>
<evidence type="ECO:0000313" key="2">
    <source>
        <dbReference type="EMBL" id="KAJ7693574.1"/>
    </source>
</evidence>
<name>A0AAD7GLK9_MYCRO</name>
<keyword evidence="3" id="KW-1185">Reference proteome</keyword>
<proteinExistence type="predicted"/>
<dbReference type="AlphaFoldDB" id="A0AAD7GLK9"/>
<evidence type="ECO:0000256" key="1">
    <source>
        <dbReference type="SAM" id="MobiDB-lite"/>
    </source>
</evidence>
<dbReference type="EMBL" id="JARKIE010000045">
    <property type="protein sequence ID" value="KAJ7693574.1"/>
    <property type="molecule type" value="Genomic_DNA"/>
</dbReference>
<comment type="caution">
    <text evidence="2">The sequence shown here is derived from an EMBL/GenBank/DDBJ whole genome shotgun (WGS) entry which is preliminary data.</text>
</comment>
<evidence type="ECO:0000313" key="3">
    <source>
        <dbReference type="Proteomes" id="UP001221757"/>
    </source>
</evidence>
<feature type="compositionally biased region" description="Basic and acidic residues" evidence="1">
    <location>
        <begin position="115"/>
        <end position="126"/>
    </location>
</feature>
<feature type="compositionally biased region" description="Low complexity" evidence="1">
    <location>
        <begin position="90"/>
        <end position="105"/>
    </location>
</feature>
<gene>
    <name evidence="2" type="ORF">B0H17DRAFT_1278223</name>
</gene>
<feature type="compositionally biased region" description="Acidic residues" evidence="1">
    <location>
        <begin position="66"/>
        <end position="89"/>
    </location>
</feature>
<feature type="region of interest" description="Disordered" evidence="1">
    <location>
        <begin position="1"/>
        <end position="153"/>
    </location>
</feature>
<organism evidence="2 3">
    <name type="scientific">Mycena rosella</name>
    <name type="common">Pink bonnet</name>
    <name type="synonym">Agaricus rosellus</name>
    <dbReference type="NCBI Taxonomy" id="1033263"/>
    <lineage>
        <taxon>Eukaryota</taxon>
        <taxon>Fungi</taxon>
        <taxon>Dikarya</taxon>
        <taxon>Basidiomycota</taxon>
        <taxon>Agaricomycotina</taxon>
        <taxon>Agaricomycetes</taxon>
        <taxon>Agaricomycetidae</taxon>
        <taxon>Agaricales</taxon>
        <taxon>Marasmiineae</taxon>
        <taxon>Mycenaceae</taxon>
        <taxon>Mycena</taxon>
    </lineage>
</organism>
<sequence>MSTDSATTRSSSSRDDPWGSGDWWNVDPVEKRKGVPPREKQKLDAPERAPPKRAKRVTVDSKSKDDSDDDGGGEYADQGDSDDEDEDDQLPTLDDGSDADSAPSDADADSDSGFDEPKKSRKRECNLAHPTPHSKAALARRAKDASPSSPRKRVKLAVRSYKDAEGKSYRVSFLFACRVLQLENHIC</sequence>
<feature type="compositionally biased region" description="Basic and acidic residues" evidence="1">
    <location>
        <begin position="28"/>
        <end position="50"/>
    </location>
</feature>
<protein>
    <submittedName>
        <fullName evidence="2">Uncharacterized protein</fullName>
    </submittedName>
</protein>